<keyword evidence="7" id="KW-0028">Amino-acid biosynthesis</keyword>
<keyword evidence="11" id="KW-0456">Lyase</keyword>
<dbReference type="HAMAP" id="MF_00133">
    <property type="entry name" value="Trp_synth_beta"/>
    <property type="match status" value="1"/>
</dbReference>
<evidence type="ECO:0000256" key="6">
    <source>
        <dbReference type="ARBA" id="ARBA00018724"/>
    </source>
</evidence>
<dbReference type="STRING" id="1257118.L8H6M4"/>
<feature type="domain" description="Tryptophan synthase beta chain-like PALP" evidence="13">
    <location>
        <begin position="344"/>
        <end position="668"/>
    </location>
</feature>
<dbReference type="InterPro" id="IPR013785">
    <property type="entry name" value="Aldolase_TIM"/>
</dbReference>
<comment type="similarity">
    <text evidence="3">In the C-terminal section; belongs to the TrpB family.</text>
</comment>
<dbReference type="CDD" id="cd04724">
    <property type="entry name" value="Tryptophan_synthase_alpha"/>
    <property type="match status" value="1"/>
</dbReference>
<dbReference type="InterPro" id="IPR002028">
    <property type="entry name" value="Trp_synthase_suA"/>
</dbReference>
<dbReference type="FunFam" id="3.40.50.1100:FF:000004">
    <property type="entry name" value="Tryptophan synthase beta chain"/>
    <property type="match status" value="1"/>
</dbReference>
<name>L8H6M4_ACACF</name>
<evidence type="ECO:0000256" key="3">
    <source>
        <dbReference type="ARBA" id="ARBA00005761"/>
    </source>
</evidence>
<dbReference type="Pfam" id="PF00290">
    <property type="entry name" value="Trp_syntA"/>
    <property type="match status" value="1"/>
</dbReference>
<dbReference type="InterPro" id="IPR018204">
    <property type="entry name" value="Trp_synthase_alpha_AS"/>
</dbReference>
<dbReference type="SUPFAM" id="SSF53686">
    <property type="entry name" value="Tryptophan synthase beta subunit-like PLP-dependent enzymes"/>
    <property type="match status" value="1"/>
</dbReference>
<reference evidence="14 15" key="1">
    <citation type="journal article" date="2013" name="Genome Biol.">
        <title>Genome of Acanthamoeba castellanii highlights extensive lateral gene transfer and early evolution of tyrosine kinase signaling.</title>
        <authorList>
            <person name="Clarke M."/>
            <person name="Lohan A.J."/>
            <person name="Liu B."/>
            <person name="Lagkouvardos I."/>
            <person name="Roy S."/>
            <person name="Zafar N."/>
            <person name="Bertelli C."/>
            <person name="Schilde C."/>
            <person name="Kianianmomeni A."/>
            <person name="Burglin T.R."/>
            <person name="Frech C."/>
            <person name="Turcotte B."/>
            <person name="Kopec K.O."/>
            <person name="Synnott J.M."/>
            <person name="Choo C."/>
            <person name="Paponov I."/>
            <person name="Finkler A."/>
            <person name="Soon Heng Tan C."/>
            <person name="Hutchins A.P."/>
            <person name="Weinmeier T."/>
            <person name="Rattei T."/>
            <person name="Chu J.S."/>
            <person name="Gimenez G."/>
            <person name="Irimia M."/>
            <person name="Rigden D.J."/>
            <person name="Fitzpatrick D.A."/>
            <person name="Lorenzo-Morales J."/>
            <person name="Bateman A."/>
            <person name="Chiu C.H."/>
            <person name="Tang P."/>
            <person name="Hegemann P."/>
            <person name="Fromm H."/>
            <person name="Raoult D."/>
            <person name="Greub G."/>
            <person name="Miranda-Saavedra D."/>
            <person name="Chen N."/>
            <person name="Nash P."/>
            <person name="Ginger M.L."/>
            <person name="Horn M."/>
            <person name="Schaap P."/>
            <person name="Caler L."/>
            <person name="Loftus B."/>
        </authorList>
    </citation>
    <scope>NUCLEOTIDE SEQUENCE [LARGE SCALE GENOMIC DNA]</scope>
    <source>
        <strain evidence="14 15">Neff</strain>
    </source>
</reference>
<dbReference type="VEuPathDB" id="AmoebaDB:ACA1_283560"/>
<dbReference type="InterPro" id="IPR011060">
    <property type="entry name" value="RibuloseP-bd_barrel"/>
</dbReference>
<dbReference type="GO" id="GO:0005737">
    <property type="term" value="C:cytoplasm"/>
    <property type="evidence" value="ECO:0007669"/>
    <property type="project" value="TreeGrafter"/>
</dbReference>
<protein>
    <recommendedName>
        <fullName evidence="6">Tryptophan synthase</fullName>
        <ecNumber evidence="5">4.2.1.20</ecNumber>
    </recommendedName>
</protein>
<dbReference type="NCBIfam" id="TIGR00263">
    <property type="entry name" value="trpB"/>
    <property type="match status" value="1"/>
</dbReference>
<dbReference type="InterPro" id="IPR006653">
    <property type="entry name" value="Trp_synth_b_CS"/>
</dbReference>
<dbReference type="AlphaFoldDB" id="L8H6M4"/>
<dbReference type="InterPro" id="IPR006654">
    <property type="entry name" value="Trp_synth_beta"/>
</dbReference>
<dbReference type="FunFam" id="3.40.50.1100:FF:000001">
    <property type="entry name" value="Tryptophan synthase beta chain"/>
    <property type="match status" value="1"/>
</dbReference>
<evidence type="ECO:0000256" key="9">
    <source>
        <dbReference type="ARBA" id="ARBA00022898"/>
    </source>
</evidence>
<keyword evidence="10" id="KW-0057">Aromatic amino acid biosynthesis</keyword>
<comment type="catalytic activity">
    <reaction evidence="12">
        <text>(1S,2R)-1-C-(indol-3-yl)glycerol 3-phosphate + L-serine = D-glyceraldehyde 3-phosphate + L-tryptophan + H2O</text>
        <dbReference type="Rhea" id="RHEA:10532"/>
        <dbReference type="ChEBI" id="CHEBI:15377"/>
        <dbReference type="ChEBI" id="CHEBI:33384"/>
        <dbReference type="ChEBI" id="CHEBI:57912"/>
        <dbReference type="ChEBI" id="CHEBI:58866"/>
        <dbReference type="ChEBI" id="CHEBI:59776"/>
        <dbReference type="EC" id="4.2.1.20"/>
    </reaction>
</comment>
<dbReference type="CDD" id="cd06446">
    <property type="entry name" value="Trp-synth_B"/>
    <property type="match status" value="1"/>
</dbReference>
<dbReference type="InterPro" id="IPR023026">
    <property type="entry name" value="Trp_synth_beta/beta-like"/>
</dbReference>
<evidence type="ECO:0000313" key="14">
    <source>
        <dbReference type="EMBL" id="ELR21149.1"/>
    </source>
</evidence>
<evidence type="ECO:0000256" key="1">
    <source>
        <dbReference type="ARBA" id="ARBA00001933"/>
    </source>
</evidence>
<evidence type="ECO:0000256" key="12">
    <source>
        <dbReference type="ARBA" id="ARBA00049047"/>
    </source>
</evidence>
<organism evidence="14 15">
    <name type="scientific">Acanthamoeba castellanii (strain ATCC 30010 / Neff)</name>
    <dbReference type="NCBI Taxonomy" id="1257118"/>
    <lineage>
        <taxon>Eukaryota</taxon>
        <taxon>Amoebozoa</taxon>
        <taxon>Discosea</taxon>
        <taxon>Longamoebia</taxon>
        <taxon>Centramoebida</taxon>
        <taxon>Acanthamoebidae</taxon>
        <taxon>Acanthamoeba</taxon>
    </lineage>
</organism>
<evidence type="ECO:0000256" key="7">
    <source>
        <dbReference type="ARBA" id="ARBA00022605"/>
    </source>
</evidence>
<evidence type="ECO:0000256" key="10">
    <source>
        <dbReference type="ARBA" id="ARBA00023141"/>
    </source>
</evidence>
<evidence type="ECO:0000256" key="11">
    <source>
        <dbReference type="ARBA" id="ARBA00023239"/>
    </source>
</evidence>
<dbReference type="Gene3D" id="3.40.50.1100">
    <property type="match status" value="2"/>
</dbReference>
<proteinExistence type="inferred from homology"/>
<dbReference type="UniPathway" id="UPA00035">
    <property type="reaction ID" value="UER00044"/>
</dbReference>
<keyword evidence="8" id="KW-0822">Tryptophan biosynthesis</keyword>
<dbReference type="FunFam" id="3.20.20.70:FF:000151">
    <property type="entry name" value="Tryptophan synthase"/>
    <property type="match status" value="1"/>
</dbReference>
<comment type="cofactor">
    <cofactor evidence="1">
        <name>pyridoxal 5'-phosphate</name>
        <dbReference type="ChEBI" id="CHEBI:597326"/>
    </cofactor>
</comment>
<dbReference type="RefSeq" id="XP_004344892.1">
    <property type="nucleotide sequence ID" value="XM_004344842.1"/>
</dbReference>
<dbReference type="PROSITE" id="PS00167">
    <property type="entry name" value="TRP_SYNTHASE_ALPHA"/>
    <property type="match status" value="1"/>
</dbReference>
<evidence type="ECO:0000256" key="4">
    <source>
        <dbReference type="ARBA" id="ARBA00006095"/>
    </source>
</evidence>
<dbReference type="InterPro" id="IPR036052">
    <property type="entry name" value="TrpB-like_PALP_sf"/>
</dbReference>
<keyword evidence="15" id="KW-1185">Reference proteome</keyword>
<dbReference type="PANTHER" id="PTHR48077">
    <property type="entry name" value="TRYPTOPHAN SYNTHASE-RELATED"/>
    <property type="match status" value="1"/>
</dbReference>
<dbReference type="EMBL" id="KB007908">
    <property type="protein sequence ID" value="ELR21149.1"/>
    <property type="molecule type" value="Genomic_DNA"/>
</dbReference>
<evidence type="ECO:0000256" key="8">
    <source>
        <dbReference type="ARBA" id="ARBA00022822"/>
    </source>
</evidence>
<dbReference type="Proteomes" id="UP000011083">
    <property type="component" value="Unassembled WGS sequence"/>
</dbReference>
<dbReference type="Gene3D" id="3.20.20.70">
    <property type="entry name" value="Aldolase class I"/>
    <property type="match status" value="1"/>
</dbReference>
<accession>L8H6M4</accession>
<evidence type="ECO:0000259" key="13">
    <source>
        <dbReference type="Pfam" id="PF00291"/>
    </source>
</evidence>
<evidence type="ECO:0000313" key="15">
    <source>
        <dbReference type="Proteomes" id="UP000011083"/>
    </source>
</evidence>
<dbReference type="EC" id="4.2.1.20" evidence="5"/>
<dbReference type="GeneID" id="14922027"/>
<dbReference type="OMA" id="VDTARHS"/>
<dbReference type="NCBIfam" id="TIGR00262">
    <property type="entry name" value="trpA"/>
    <property type="match status" value="1"/>
</dbReference>
<sequence>MSERILSTFAKAKAEGRPVFVPFVTAGFPTQQATVPLLLALEQGGADLIELGIPHTDPLADGPTIQEASAVALEGGVTLPKSLEFVKEARAKGLTVPVVLMGYYNPFRAFGEHKIVQSAKEAGADGFIVVDLPPEASQDFRKHCQEFQMSFVPLIAPTTSNERLKYINTIADSFIYCVSLLGVTGGRTQLSNELESFVARVRQHIKWPLAIGFGISNREHVQQVAKLGEGVVVGSQLIKVIRESPADKQVDAVRQAVEALISGVKSDLHLPAEVEQAQAQIFDAALHAGQHQPTELPSSFGSFGGRYAPETLMGALDELEQAYLKVKNDPTFQEEIRAYYDYVGRPTPLSHADRLSRELGGAQIWFKREDLCHTGAHKINNAIGQALLAKRLGKTRIIAETGAGQHGVATSTICAKLGLECVVYMGIEDVNRQSLNVFRMKMLGTTVIPVHSGSKTLKDAVNEAMRDWVTNIRTTHYLVGSAIGPHPFPTIVRDFQSVIGKEAREQILQKAGRLPDVVMACVGGGSNAIGTFHPFINDKEVKIVGVQAAGEGVHTDKHCATLVKGTPGVLHGTRTMLLQDPEGQIKSTHSISAGLDYPGVGPEHAWLLESKRAEYVAVSDEQALEGFKELTRKEGLMPALETSHAVYHAIQLAKTMKPDQIILVCMSGRADKDMGTLSAALGVTLH</sequence>
<keyword evidence="9" id="KW-0663">Pyridoxal phosphate</keyword>
<dbReference type="OrthoDB" id="10050244at2759"/>
<comment type="similarity">
    <text evidence="4">In the N-terminal section; belongs to the TrpA family.</text>
</comment>
<dbReference type="KEGG" id="acan:ACA1_283560"/>
<dbReference type="SUPFAM" id="SSF51366">
    <property type="entry name" value="Ribulose-phoshate binding barrel"/>
    <property type="match status" value="1"/>
</dbReference>
<comment type="pathway">
    <text evidence="2">Amino-acid biosynthesis; L-tryptophan biosynthesis; L-tryptophan from chorismate: step 5/5.</text>
</comment>
<gene>
    <name evidence="14" type="ORF">ACA1_283560</name>
</gene>
<dbReference type="PANTHER" id="PTHR48077:SF3">
    <property type="entry name" value="TRYPTOPHAN SYNTHASE"/>
    <property type="match status" value="1"/>
</dbReference>
<dbReference type="HAMAP" id="MF_00131">
    <property type="entry name" value="Trp_synth_alpha"/>
    <property type="match status" value="1"/>
</dbReference>
<evidence type="ECO:0000256" key="5">
    <source>
        <dbReference type="ARBA" id="ARBA00012043"/>
    </source>
</evidence>
<dbReference type="InterPro" id="IPR001926">
    <property type="entry name" value="TrpB-like_PALP"/>
</dbReference>
<dbReference type="GO" id="GO:0004834">
    <property type="term" value="F:tryptophan synthase activity"/>
    <property type="evidence" value="ECO:0007669"/>
    <property type="project" value="UniProtKB-EC"/>
</dbReference>
<dbReference type="PROSITE" id="PS00168">
    <property type="entry name" value="TRP_SYNTHASE_BETA"/>
    <property type="match status" value="1"/>
</dbReference>
<dbReference type="Pfam" id="PF00291">
    <property type="entry name" value="PALP"/>
    <property type="match status" value="1"/>
</dbReference>
<evidence type="ECO:0000256" key="2">
    <source>
        <dbReference type="ARBA" id="ARBA00004733"/>
    </source>
</evidence>